<protein>
    <submittedName>
        <fullName evidence="1">Uncharacterized protein</fullName>
    </submittedName>
</protein>
<reference evidence="1 2" key="1">
    <citation type="journal article" date="2019" name="Nat. Ecol. Evol.">
        <title>Megaphylogeny resolves global patterns of mushroom evolution.</title>
        <authorList>
            <person name="Varga T."/>
            <person name="Krizsan K."/>
            <person name="Foldi C."/>
            <person name="Dima B."/>
            <person name="Sanchez-Garcia M."/>
            <person name="Sanchez-Ramirez S."/>
            <person name="Szollosi G.J."/>
            <person name="Szarkandi J.G."/>
            <person name="Papp V."/>
            <person name="Albert L."/>
            <person name="Andreopoulos W."/>
            <person name="Angelini C."/>
            <person name="Antonin V."/>
            <person name="Barry K.W."/>
            <person name="Bougher N.L."/>
            <person name="Buchanan P."/>
            <person name="Buyck B."/>
            <person name="Bense V."/>
            <person name="Catcheside P."/>
            <person name="Chovatia M."/>
            <person name="Cooper J."/>
            <person name="Damon W."/>
            <person name="Desjardin D."/>
            <person name="Finy P."/>
            <person name="Geml J."/>
            <person name="Haridas S."/>
            <person name="Hughes K."/>
            <person name="Justo A."/>
            <person name="Karasinski D."/>
            <person name="Kautmanova I."/>
            <person name="Kiss B."/>
            <person name="Kocsube S."/>
            <person name="Kotiranta H."/>
            <person name="LaButti K.M."/>
            <person name="Lechner B.E."/>
            <person name="Liimatainen K."/>
            <person name="Lipzen A."/>
            <person name="Lukacs Z."/>
            <person name="Mihaltcheva S."/>
            <person name="Morgado L.N."/>
            <person name="Niskanen T."/>
            <person name="Noordeloos M.E."/>
            <person name="Ohm R.A."/>
            <person name="Ortiz-Santana B."/>
            <person name="Ovrebo C."/>
            <person name="Racz N."/>
            <person name="Riley R."/>
            <person name="Savchenko A."/>
            <person name="Shiryaev A."/>
            <person name="Soop K."/>
            <person name="Spirin V."/>
            <person name="Szebenyi C."/>
            <person name="Tomsovsky M."/>
            <person name="Tulloss R.E."/>
            <person name="Uehling J."/>
            <person name="Grigoriev I.V."/>
            <person name="Vagvolgyi C."/>
            <person name="Papp T."/>
            <person name="Martin F.M."/>
            <person name="Miettinen O."/>
            <person name="Hibbett D.S."/>
            <person name="Nagy L.G."/>
        </authorList>
    </citation>
    <scope>NUCLEOTIDE SEQUENCE [LARGE SCALE GENOMIC DNA]</scope>
    <source>
        <strain evidence="1 2">NL-1719</strain>
    </source>
</reference>
<gene>
    <name evidence="1" type="ORF">BDN72DRAFT_857899</name>
</gene>
<proteinExistence type="predicted"/>
<organism evidence="1 2">
    <name type="scientific">Pluteus cervinus</name>
    <dbReference type="NCBI Taxonomy" id="181527"/>
    <lineage>
        <taxon>Eukaryota</taxon>
        <taxon>Fungi</taxon>
        <taxon>Dikarya</taxon>
        <taxon>Basidiomycota</taxon>
        <taxon>Agaricomycotina</taxon>
        <taxon>Agaricomycetes</taxon>
        <taxon>Agaricomycetidae</taxon>
        <taxon>Agaricales</taxon>
        <taxon>Pluteineae</taxon>
        <taxon>Pluteaceae</taxon>
        <taxon>Pluteus</taxon>
    </lineage>
</organism>
<dbReference type="Proteomes" id="UP000308600">
    <property type="component" value="Unassembled WGS sequence"/>
</dbReference>
<sequence length="232" mass="26086">MSNFAPQPHSPTPPVNVVNTHELDQHLRTLERYREDHRQSGSTRPDLDGLALETISFVQIIKALTLTEDENVIINLAVEACDCVCGVLYNSSTDIGELRRIIEDLTNFARWYDRRWGIAKWYRSWYGYDSEAIAAYRHKLAARRPPNRQVVDLSNSVTDLTSDGSTSLGHQESDSHARPANIDACWASAQTRVVNISGSLSVQRTVRTTVTDDGHGRRIERSEASTVTFSPF</sequence>
<accession>A0ACD3AU58</accession>
<evidence type="ECO:0000313" key="1">
    <source>
        <dbReference type="EMBL" id="TFK69131.1"/>
    </source>
</evidence>
<name>A0ACD3AU58_9AGAR</name>
<dbReference type="EMBL" id="ML208336">
    <property type="protein sequence ID" value="TFK69131.1"/>
    <property type="molecule type" value="Genomic_DNA"/>
</dbReference>
<evidence type="ECO:0000313" key="2">
    <source>
        <dbReference type="Proteomes" id="UP000308600"/>
    </source>
</evidence>
<keyword evidence="2" id="KW-1185">Reference proteome</keyword>